<name>A0ABW3NBR1_9FLAO</name>
<evidence type="ECO:0000313" key="3">
    <source>
        <dbReference type="Proteomes" id="UP001597013"/>
    </source>
</evidence>
<keyword evidence="1" id="KW-0732">Signal</keyword>
<accession>A0ABW3NBR1</accession>
<evidence type="ECO:0000256" key="1">
    <source>
        <dbReference type="SAM" id="SignalP"/>
    </source>
</evidence>
<proteinExistence type="predicted"/>
<feature type="signal peptide" evidence="1">
    <location>
        <begin position="1"/>
        <end position="22"/>
    </location>
</feature>
<sequence length="364" mass="40960">MKPNKPYKFISLLLLLPTFIFANVNTIANEKITTRERIIEKTYSVSNDATLKVVNKFGNVDIITWEENTIAFDILIRVSGNDEDKVIDRLERIDVDFSATNNYVSAITQMNKNERNWWNWGKKMNLQIEINYVIKIPITNNIDISNDFGSVTVDTLKGVAKINCDHGNIRTKELMADGNQLNFDHTKDCYFEYIKSGKINADFSSYTVAKAKSLSINADHTSSHIEAAENITYNCDFKSLKVDNVNNISGNADHLSLILGNVYKKATIKSDFGSVKIGKIASNAQNVNITAEHAGISLGYASDFNFNFEITLEHASLRNADDFNYSKRIVESSDKFYAGNYGNQTTQNLVKINSEFGSVTFNKQ</sequence>
<gene>
    <name evidence="2" type="ORF">ACFQ1Q_11015</name>
</gene>
<reference evidence="3" key="1">
    <citation type="journal article" date="2019" name="Int. J. Syst. Evol. Microbiol.">
        <title>The Global Catalogue of Microorganisms (GCM) 10K type strain sequencing project: providing services to taxonomists for standard genome sequencing and annotation.</title>
        <authorList>
            <consortium name="The Broad Institute Genomics Platform"/>
            <consortium name="The Broad Institute Genome Sequencing Center for Infectious Disease"/>
            <person name="Wu L."/>
            <person name="Ma J."/>
        </authorList>
    </citation>
    <scope>NUCLEOTIDE SEQUENCE [LARGE SCALE GENOMIC DNA]</scope>
    <source>
        <strain evidence="3">CCUG 62215</strain>
    </source>
</reference>
<keyword evidence="3" id="KW-1185">Reference proteome</keyword>
<evidence type="ECO:0008006" key="4">
    <source>
        <dbReference type="Google" id="ProtNLM"/>
    </source>
</evidence>
<protein>
    <recommendedName>
        <fullName evidence="4">Adhesin</fullName>
    </recommendedName>
</protein>
<organism evidence="2 3">
    <name type="scientific">Winogradskyella litorisediminis</name>
    <dbReference type="NCBI Taxonomy" id="1156618"/>
    <lineage>
        <taxon>Bacteria</taxon>
        <taxon>Pseudomonadati</taxon>
        <taxon>Bacteroidota</taxon>
        <taxon>Flavobacteriia</taxon>
        <taxon>Flavobacteriales</taxon>
        <taxon>Flavobacteriaceae</taxon>
        <taxon>Winogradskyella</taxon>
    </lineage>
</organism>
<comment type="caution">
    <text evidence="2">The sequence shown here is derived from an EMBL/GenBank/DDBJ whole genome shotgun (WGS) entry which is preliminary data.</text>
</comment>
<evidence type="ECO:0000313" key="2">
    <source>
        <dbReference type="EMBL" id="MFD1063776.1"/>
    </source>
</evidence>
<dbReference type="EMBL" id="JBHTJL010000015">
    <property type="protein sequence ID" value="MFD1063776.1"/>
    <property type="molecule type" value="Genomic_DNA"/>
</dbReference>
<feature type="chain" id="PRO_5047030086" description="Adhesin" evidence="1">
    <location>
        <begin position="23"/>
        <end position="364"/>
    </location>
</feature>
<dbReference type="Proteomes" id="UP001597013">
    <property type="component" value="Unassembled WGS sequence"/>
</dbReference>
<dbReference type="RefSeq" id="WP_386131254.1">
    <property type="nucleotide sequence ID" value="NZ_JBHTJL010000015.1"/>
</dbReference>